<dbReference type="Pfam" id="PF04672">
    <property type="entry name" value="Methyltransf_19"/>
    <property type="match status" value="1"/>
</dbReference>
<sequence>MSGMAFDRLAVEHDLHGGYDPDRAALPRLWAFWSGGKDFNPADRALGETVAARFPQVETLALHRLAFRSRLVRALVGECGVDQLLVVGVDMPLHDEVHQVAHSVNPDARVVYADADALAMLYAQAMFRGRINTCGFVRAGLDDPRAVLDSAAATLDLRRPVAVLLINSLDVLTDPQAVEALAAFRAALAAGSYIAFCHLTAEYDHGLAALGSICAETSPGPPRVRTPNALAAFCAGMVMIRPGLVSAPVWRPDPGPWPVIADVDLWCGVAGVLP</sequence>
<accession>A0A6L9QR88</accession>
<dbReference type="Gene3D" id="3.40.50.150">
    <property type="entry name" value="Vaccinia Virus protein VP39"/>
    <property type="match status" value="1"/>
</dbReference>
<proteinExistence type="predicted"/>
<keyword evidence="1" id="KW-0808">Transferase</keyword>
<evidence type="ECO:0000313" key="2">
    <source>
        <dbReference type="Proteomes" id="UP000475532"/>
    </source>
</evidence>
<dbReference type="PIRSF" id="PIRSF017393">
    <property type="entry name" value="MTase_SAV2177"/>
    <property type="match status" value="1"/>
</dbReference>
<dbReference type="EMBL" id="JAAGLI010000941">
    <property type="protein sequence ID" value="NEA27626.1"/>
    <property type="molecule type" value="Genomic_DNA"/>
</dbReference>
<dbReference type="SUPFAM" id="SSF53335">
    <property type="entry name" value="S-adenosyl-L-methionine-dependent methyltransferases"/>
    <property type="match status" value="1"/>
</dbReference>
<dbReference type="AlphaFoldDB" id="A0A6L9QR88"/>
<name>A0A6L9QR88_9ACTN</name>
<comment type="caution">
    <text evidence="1">The sequence shown here is derived from an EMBL/GenBank/DDBJ whole genome shotgun (WGS) entry which is preliminary data.</text>
</comment>
<keyword evidence="1" id="KW-0489">Methyltransferase</keyword>
<evidence type="ECO:0000313" key="1">
    <source>
        <dbReference type="EMBL" id="NEA27626.1"/>
    </source>
</evidence>
<dbReference type="InterPro" id="IPR006764">
    <property type="entry name" value="SAM_dep_MeTrfase_SAV2177_type"/>
</dbReference>
<dbReference type="GO" id="GO:0008168">
    <property type="term" value="F:methyltransferase activity"/>
    <property type="evidence" value="ECO:0007669"/>
    <property type="project" value="UniProtKB-KW"/>
</dbReference>
<dbReference type="InterPro" id="IPR029063">
    <property type="entry name" value="SAM-dependent_MTases_sf"/>
</dbReference>
<dbReference type="Proteomes" id="UP000475532">
    <property type="component" value="Unassembled WGS sequence"/>
</dbReference>
<organism evidence="1 2">
    <name type="scientific">Actinomadura bangladeshensis</name>
    <dbReference type="NCBI Taxonomy" id="453573"/>
    <lineage>
        <taxon>Bacteria</taxon>
        <taxon>Bacillati</taxon>
        <taxon>Actinomycetota</taxon>
        <taxon>Actinomycetes</taxon>
        <taxon>Streptosporangiales</taxon>
        <taxon>Thermomonosporaceae</taxon>
        <taxon>Actinomadura</taxon>
    </lineage>
</organism>
<reference evidence="1 2" key="1">
    <citation type="submission" date="2020-01" db="EMBL/GenBank/DDBJ databases">
        <title>Insect and environment-associated Actinomycetes.</title>
        <authorList>
            <person name="Currrie C."/>
            <person name="Chevrette M."/>
            <person name="Carlson C."/>
            <person name="Stubbendieck R."/>
            <person name="Wendt-Pienkowski E."/>
        </authorList>
    </citation>
    <scope>NUCLEOTIDE SEQUENCE [LARGE SCALE GENOMIC DNA]</scope>
    <source>
        <strain evidence="1 2">SID10258</strain>
    </source>
</reference>
<dbReference type="GO" id="GO:0032259">
    <property type="term" value="P:methylation"/>
    <property type="evidence" value="ECO:0007669"/>
    <property type="project" value="UniProtKB-KW"/>
</dbReference>
<gene>
    <name evidence="1" type="ORF">G3I70_34790</name>
</gene>
<protein>
    <submittedName>
        <fullName evidence="1">SAM-dependent methyltransferase</fullName>
    </submittedName>
</protein>